<dbReference type="EMBL" id="MU003874">
    <property type="protein sequence ID" value="KAF2716469.1"/>
    <property type="molecule type" value="Genomic_DNA"/>
</dbReference>
<dbReference type="Proteomes" id="UP000799441">
    <property type="component" value="Unassembled WGS sequence"/>
</dbReference>
<comment type="caution">
    <text evidence="1">The sequence shown here is derived from an EMBL/GenBank/DDBJ whole genome shotgun (WGS) entry which is preliminary data.</text>
</comment>
<accession>A0A9P4PYN8</accession>
<organism evidence="1 2">
    <name type="scientific">Polychaeton citri CBS 116435</name>
    <dbReference type="NCBI Taxonomy" id="1314669"/>
    <lineage>
        <taxon>Eukaryota</taxon>
        <taxon>Fungi</taxon>
        <taxon>Dikarya</taxon>
        <taxon>Ascomycota</taxon>
        <taxon>Pezizomycotina</taxon>
        <taxon>Dothideomycetes</taxon>
        <taxon>Dothideomycetidae</taxon>
        <taxon>Capnodiales</taxon>
        <taxon>Capnodiaceae</taxon>
        <taxon>Polychaeton</taxon>
    </lineage>
</organism>
<evidence type="ECO:0000313" key="1">
    <source>
        <dbReference type="EMBL" id="KAF2716469.1"/>
    </source>
</evidence>
<evidence type="ECO:0000313" key="2">
    <source>
        <dbReference type="Proteomes" id="UP000799441"/>
    </source>
</evidence>
<name>A0A9P4PYN8_9PEZI</name>
<dbReference type="AlphaFoldDB" id="A0A9P4PYN8"/>
<sequence length="97" mass="10301">MCVCVCVCVSKQPAYLLHPPSHALVPCGSLNGLRSTGCGTPLVPSVPTVPHLSPLNPRSVTGRFTPTPALSYRWYAFIGQDLPGRSAVQCSTEYSAE</sequence>
<proteinExistence type="predicted"/>
<gene>
    <name evidence="1" type="ORF">K431DRAFT_289387</name>
</gene>
<reference evidence="1" key="1">
    <citation type="journal article" date="2020" name="Stud. Mycol.">
        <title>101 Dothideomycetes genomes: a test case for predicting lifestyles and emergence of pathogens.</title>
        <authorList>
            <person name="Haridas S."/>
            <person name="Albert R."/>
            <person name="Binder M."/>
            <person name="Bloem J."/>
            <person name="Labutti K."/>
            <person name="Salamov A."/>
            <person name="Andreopoulos B."/>
            <person name="Baker S."/>
            <person name="Barry K."/>
            <person name="Bills G."/>
            <person name="Bluhm B."/>
            <person name="Cannon C."/>
            <person name="Castanera R."/>
            <person name="Culley D."/>
            <person name="Daum C."/>
            <person name="Ezra D."/>
            <person name="Gonzalez J."/>
            <person name="Henrissat B."/>
            <person name="Kuo A."/>
            <person name="Liang C."/>
            <person name="Lipzen A."/>
            <person name="Lutzoni F."/>
            <person name="Magnuson J."/>
            <person name="Mondo S."/>
            <person name="Nolan M."/>
            <person name="Ohm R."/>
            <person name="Pangilinan J."/>
            <person name="Park H.-J."/>
            <person name="Ramirez L."/>
            <person name="Alfaro M."/>
            <person name="Sun H."/>
            <person name="Tritt A."/>
            <person name="Yoshinaga Y."/>
            <person name="Zwiers L.-H."/>
            <person name="Turgeon B."/>
            <person name="Goodwin S."/>
            <person name="Spatafora J."/>
            <person name="Crous P."/>
            <person name="Grigoriev I."/>
        </authorList>
    </citation>
    <scope>NUCLEOTIDE SEQUENCE</scope>
    <source>
        <strain evidence="1">CBS 116435</strain>
    </source>
</reference>
<keyword evidence="2" id="KW-1185">Reference proteome</keyword>
<protein>
    <submittedName>
        <fullName evidence="1">Uncharacterized protein</fullName>
    </submittedName>
</protein>